<dbReference type="Gene3D" id="3.40.50.300">
    <property type="entry name" value="P-loop containing nucleotide triphosphate hydrolases"/>
    <property type="match status" value="1"/>
</dbReference>
<keyword evidence="8" id="KW-0472">Membrane</keyword>
<evidence type="ECO:0000256" key="1">
    <source>
        <dbReference type="ARBA" id="ARBA00004236"/>
    </source>
</evidence>
<dbReference type="InterPro" id="IPR027417">
    <property type="entry name" value="P-loop_NTPase"/>
</dbReference>
<evidence type="ECO:0000256" key="2">
    <source>
        <dbReference type="ARBA" id="ARBA00005417"/>
    </source>
</evidence>
<keyword evidence="4" id="KW-1003">Cell membrane</keyword>
<dbReference type="KEGG" id="ock:EXM22_17950"/>
<evidence type="ECO:0000313" key="11">
    <source>
        <dbReference type="Proteomes" id="UP000324209"/>
    </source>
</evidence>
<keyword evidence="3" id="KW-0813">Transport</keyword>
<evidence type="ECO:0000256" key="3">
    <source>
        <dbReference type="ARBA" id="ARBA00022448"/>
    </source>
</evidence>
<dbReference type="InterPro" id="IPR003439">
    <property type="entry name" value="ABC_transporter-like_ATP-bd"/>
</dbReference>
<dbReference type="CDD" id="cd03225">
    <property type="entry name" value="ABC_cobalt_CbiO_domain1"/>
    <property type="match status" value="1"/>
</dbReference>
<dbReference type="InterPro" id="IPR003593">
    <property type="entry name" value="AAA+_ATPase"/>
</dbReference>
<dbReference type="AlphaFoldDB" id="A0A5C1QT23"/>
<evidence type="ECO:0000256" key="6">
    <source>
        <dbReference type="ARBA" id="ARBA00022840"/>
    </source>
</evidence>
<feature type="domain" description="ABC transporter" evidence="9">
    <location>
        <begin position="21"/>
        <end position="253"/>
    </location>
</feature>
<organism evidence="10 11">
    <name type="scientific">Oceanispirochaeta crateris</name>
    <dbReference type="NCBI Taxonomy" id="2518645"/>
    <lineage>
        <taxon>Bacteria</taxon>
        <taxon>Pseudomonadati</taxon>
        <taxon>Spirochaetota</taxon>
        <taxon>Spirochaetia</taxon>
        <taxon>Spirochaetales</taxon>
        <taxon>Spirochaetaceae</taxon>
        <taxon>Oceanispirochaeta</taxon>
    </lineage>
</organism>
<evidence type="ECO:0000256" key="7">
    <source>
        <dbReference type="ARBA" id="ARBA00022967"/>
    </source>
</evidence>
<evidence type="ECO:0000313" key="10">
    <source>
        <dbReference type="EMBL" id="QEN09774.1"/>
    </source>
</evidence>
<protein>
    <submittedName>
        <fullName evidence="10">ABC transporter ATP-binding protein</fullName>
    </submittedName>
</protein>
<evidence type="ECO:0000256" key="8">
    <source>
        <dbReference type="ARBA" id="ARBA00023136"/>
    </source>
</evidence>
<reference evidence="10 11" key="1">
    <citation type="submission" date="2019-02" db="EMBL/GenBank/DDBJ databases">
        <title>Complete Genome Sequence and Methylome Analysis of free living Spirochaetas.</title>
        <authorList>
            <person name="Fomenkov A."/>
            <person name="Dubinina G."/>
            <person name="Leshcheva N."/>
            <person name="Mikheeva N."/>
            <person name="Grabovich M."/>
            <person name="Vincze T."/>
            <person name="Roberts R.J."/>
        </authorList>
    </citation>
    <scope>NUCLEOTIDE SEQUENCE [LARGE SCALE GENOMIC DNA]</scope>
    <source>
        <strain evidence="10 11">K2</strain>
    </source>
</reference>
<dbReference type="SUPFAM" id="SSF52540">
    <property type="entry name" value="P-loop containing nucleoside triphosphate hydrolases"/>
    <property type="match status" value="1"/>
</dbReference>
<comment type="similarity">
    <text evidence="2">Belongs to the ABC transporter superfamily.</text>
</comment>
<dbReference type="GO" id="GO:0005524">
    <property type="term" value="F:ATP binding"/>
    <property type="evidence" value="ECO:0007669"/>
    <property type="project" value="UniProtKB-KW"/>
</dbReference>
<dbReference type="InterPro" id="IPR015856">
    <property type="entry name" value="ABC_transpr_CbiO/EcfA_su"/>
</dbReference>
<dbReference type="OrthoDB" id="9784332at2"/>
<dbReference type="GO" id="GO:0043190">
    <property type="term" value="C:ATP-binding cassette (ABC) transporter complex"/>
    <property type="evidence" value="ECO:0007669"/>
    <property type="project" value="TreeGrafter"/>
</dbReference>
<keyword evidence="5" id="KW-0547">Nucleotide-binding</keyword>
<dbReference type="InterPro" id="IPR050095">
    <property type="entry name" value="ECF_ABC_transporter_ATP-bd"/>
</dbReference>
<sequence length="267" mass="30258">MFDEKPFQRFSEYWKRGLKLLEVKGLNRSYGTGPKVLNNINVQFPDGSFTIIAGPNGCGKTQLMRHLNGLLKPQTGEVLLDGKNIQKDLMNSRRQIGLVFQNADSQIVGQSVASDIAFGAENLRWPRDVINRKVESVLQELSITELKDRRPHTLSGGEKRRCILAGVLVMDPRIIVLDEPFTGLDQSGVVDVLKDITRLHHRGKTIILITHDLEKSLAHCDRLVLMNQGEIKRTGLPRDLLSELEEFGIRRPWGENRSIESMTWLKD</sequence>
<dbReference type="EMBL" id="CP036150">
    <property type="protein sequence ID" value="QEN09774.1"/>
    <property type="molecule type" value="Genomic_DNA"/>
</dbReference>
<dbReference type="PANTHER" id="PTHR43553:SF24">
    <property type="entry name" value="ENERGY-COUPLING FACTOR TRANSPORTER ATP-BINDING PROTEIN ECFA1"/>
    <property type="match status" value="1"/>
</dbReference>
<gene>
    <name evidence="10" type="ORF">EXM22_17950</name>
</gene>
<dbReference type="PANTHER" id="PTHR43553">
    <property type="entry name" value="HEAVY METAL TRANSPORTER"/>
    <property type="match status" value="1"/>
</dbReference>
<keyword evidence="6 10" id="KW-0067">ATP-binding</keyword>
<evidence type="ECO:0000256" key="4">
    <source>
        <dbReference type="ARBA" id="ARBA00022475"/>
    </source>
</evidence>
<name>A0A5C1QT23_9SPIO</name>
<accession>A0A5C1QT23</accession>
<keyword evidence="7" id="KW-1278">Translocase</keyword>
<evidence type="ECO:0000259" key="9">
    <source>
        <dbReference type="PROSITE" id="PS50893"/>
    </source>
</evidence>
<dbReference type="GO" id="GO:0042626">
    <property type="term" value="F:ATPase-coupled transmembrane transporter activity"/>
    <property type="evidence" value="ECO:0007669"/>
    <property type="project" value="TreeGrafter"/>
</dbReference>
<dbReference type="Proteomes" id="UP000324209">
    <property type="component" value="Chromosome"/>
</dbReference>
<dbReference type="GO" id="GO:0016887">
    <property type="term" value="F:ATP hydrolysis activity"/>
    <property type="evidence" value="ECO:0007669"/>
    <property type="project" value="InterPro"/>
</dbReference>
<evidence type="ECO:0000256" key="5">
    <source>
        <dbReference type="ARBA" id="ARBA00022741"/>
    </source>
</evidence>
<dbReference type="Pfam" id="PF00005">
    <property type="entry name" value="ABC_tran"/>
    <property type="match status" value="1"/>
</dbReference>
<dbReference type="SMART" id="SM00382">
    <property type="entry name" value="AAA"/>
    <property type="match status" value="1"/>
</dbReference>
<comment type="subcellular location">
    <subcellularLocation>
        <location evidence="1">Cell membrane</location>
    </subcellularLocation>
</comment>
<dbReference type="PROSITE" id="PS50893">
    <property type="entry name" value="ABC_TRANSPORTER_2"/>
    <property type="match status" value="1"/>
</dbReference>
<keyword evidence="11" id="KW-1185">Reference proteome</keyword>
<dbReference type="FunFam" id="3.40.50.300:FF:000224">
    <property type="entry name" value="Energy-coupling factor transporter ATP-binding protein EcfA"/>
    <property type="match status" value="1"/>
</dbReference>
<proteinExistence type="inferred from homology"/>